<dbReference type="Proteomes" id="UP000811246">
    <property type="component" value="Chromosome 1"/>
</dbReference>
<proteinExistence type="predicted"/>
<dbReference type="GO" id="GO:0005524">
    <property type="term" value="F:ATP binding"/>
    <property type="evidence" value="ECO:0007669"/>
    <property type="project" value="UniProtKB-KW"/>
</dbReference>
<evidence type="ECO:0000259" key="5">
    <source>
        <dbReference type="Pfam" id="PF00931"/>
    </source>
</evidence>
<dbReference type="FunFam" id="3.40.50.300:FF:001091">
    <property type="entry name" value="Probable disease resistance protein At1g61300"/>
    <property type="match status" value="1"/>
</dbReference>
<evidence type="ECO:0008006" key="9">
    <source>
        <dbReference type="Google" id="ProtNLM"/>
    </source>
</evidence>
<evidence type="ECO:0000256" key="3">
    <source>
        <dbReference type="ARBA" id="ARBA00022821"/>
    </source>
</evidence>
<dbReference type="PANTHER" id="PTHR36766">
    <property type="entry name" value="PLANT BROAD-SPECTRUM MILDEW RESISTANCE PROTEIN RPW8"/>
    <property type="match status" value="1"/>
</dbReference>
<feature type="domain" description="NB-ARC" evidence="5">
    <location>
        <begin position="171"/>
        <end position="347"/>
    </location>
</feature>
<sequence>MAEVIVSIVVERLADLLLQEAISLPGVSKQVQQLQVELKRIQSLLKDADTRQNERESVRLWVADMRDVAYNAEDIIERYALKVGSRKGGGIQNVLKRFVRILGEVKAIYQTRSEIGEITKRISTLSLDLQKYGIKYDSMEGGGPRSSSEKIREQRQTYSHAEYNVVVGLKDSLKEVVACLTEEIKYKYKVISICGMGGLGKTTLARKVYNHQQVTSHFDCHAWACISQQYRKRDVWKGVLISLISPSKEQRDEIELMTDGELAEKLSEIQRQKKCLVVLDDIWKVEAWNSLRAGFPTNDTNSRILLTSRNEDLASKVDPSGHIHKLPFLNDEESWDLLQNLALPRRSEEYIIKENMKILGKEMVRYCKGLPLAITVLGGLLATKQTLEEWNQVISQRILR</sequence>
<dbReference type="FunFam" id="1.10.8.430:FF:000003">
    <property type="entry name" value="Probable disease resistance protein At5g66910"/>
    <property type="match status" value="1"/>
</dbReference>
<accession>A0A922G3A7</accession>
<evidence type="ECO:0000256" key="2">
    <source>
        <dbReference type="ARBA" id="ARBA00022741"/>
    </source>
</evidence>
<keyword evidence="1" id="KW-0677">Repeat</keyword>
<keyword evidence="3" id="KW-0611">Plant defense</keyword>
<evidence type="ECO:0000313" key="8">
    <source>
        <dbReference type="Proteomes" id="UP000811246"/>
    </source>
</evidence>
<dbReference type="Pfam" id="PF00931">
    <property type="entry name" value="NB-ARC"/>
    <property type="match status" value="1"/>
</dbReference>
<evidence type="ECO:0000256" key="4">
    <source>
        <dbReference type="ARBA" id="ARBA00022840"/>
    </source>
</evidence>
<dbReference type="InterPro" id="IPR038005">
    <property type="entry name" value="RX-like_CC"/>
</dbReference>
<evidence type="ECO:0000259" key="6">
    <source>
        <dbReference type="Pfam" id="PF18052"/>
    </source>
</evidence>
<organism evidence="7 8">
    <name type="scientific">Carya illinoinensis</name>
    <name type="common">Pecan</name>
    <dbReference type="NCBI Taxonomy" id="32201"/>
    <lineage>
        <taxon>Eukaryota</taxon>
        <taxon>Viridiplantae</taxon>
        <taxon>Streptophyta</taxon>
        <taxon>Embryophyta</taxon>
        <taxon>Tracheophyta</taxon>
        <taxon>Spermatophyta</taxon>
        <taxon>Magnoliopsida</taxon>
        <taxon>eudicotyledons</taxon>
        <taxon>Gunneridae</taxon>
        <taxon>Pentapetalae</taxon>
        <taxon>rosids</taxon>
        <taxon>fabids</taxon>
        <taxon>Fagales</taxon>
        <taxon>Juglandaceae</taxon>
        <taxon>Carya</taxon>
    </lineage>
</organism>
<dbReference type="EMBL" id="CM031825">
    <property type="protein sequence ID" value="KAG6730586.1"/>
    <property type="molecule type" value="Genomic_DNA"/>
</dbReference>
<name>A0A922G3A7_CARIL</name>
<comment type="caution">
    <text evidence="7">The sequence shown here is derived from an EMBL/GenBank/DDBJ whole genome shotgun (WGS) entry which is preliminary data.</text>
</comment>
<dbReference type="InterPro" id="IPR041118">
    <property type="entry name" value="Rx_N"/>
</dbReference>
<dbReference type="AlphaFoldDB" id="A0A922G3A7"/>
<dbReference type="CDD" id="cd14798">
    <property type="entry name" value="RX-CC_like"/>
    <property type="match status" value="1"/>
</dbReference>
<keyword evidence="2" id="KW-0547">Nucleotide-binding</keyword>
<gene>
    <name evidence="7" type="ORF">I3842_01G088000</name>
</gene>
<dbReference type="Pfam" id="PF18052">
    <property type="entry name" value="Rx_N"/>
    <property type="match status" value="1"/>
</dbReference>
<feature type="domain" description="Disease resistance N-terminal" evidence="6">
    <location>
        <begin position="5"/>
        <end position="87"/>
    </location>
</feature>
<dbReference type="GO" id="GO:0006952">
    <property type="term" value="P:defense response"/>
    <property type="evidence" value="ECO:0007669"/>
    <property type="project" value="UniProtKB-KW"/>
</dbReference>
<evidence type="ECO:0000313" key="7">
    <source>
        <dbReference type="EMBL" id="KAG6730586.1"/>
    </source>
</evidence>
<dbReference type="GO" id="GO:0043531">
    <property type="term" value="F:ADP binding"/>
    <property type="evidence" value="ECO:0007669"/>
    <property type="project" value="InterPro"/>
</dbReference>
<reference evidence="7" key="1">
    <citation type="submission" date="2021-01" db="EMBL/GenBank/DDBJ databases">
        <authorList>
            <person name="Lovell J.T."/>
            <person name="Bentley N."/>
            <person name="Bhattarai G."/>
            <person name="Jenkins J.W."/>
            <person name="Sreedasyam A."/>
            <person name="Alarcon Y."/>
            <person name="Bock C."/>
            <person name="Boston L."/>
            <person name="Carlson J."/>
            <person name="Cervantes K."/>
            <person name="Clermont K."/>
            <person name="Krom N."/>
            <person name="Kubenka K."/>
            <person name="Mamidi S."/>
            <person name="Mattison C."/>
            <person name="Monteros M."/>
            <person name="Pisani C."/>
            <person name="Plott C."/>
            <person name="Rajasekar S."/>
            <person name="Rhein H.S."/>
            <person name="Rohla C."/>
            <person name="Song M."/>
            <person name="Hilaire R.S."/>
            <person name="Shu S."/>
            <person name="Wells L."/>
            <person name="Wang X."/>
            <person name="Webber J."/>
            <person name="Heerema R.J."/>
            <person name="Klein P."/>
            <person name="Conner P."/>
            <person name="Grauke L."/>
            <person name="Grimwood J."/>
            <person name="Schmutz J."/>
            <person name="Randall J.J."/>
        </authorList>
    </citation>
    <scope>NUCLEOTIDE SEQUENCE</scope>
    <source>
        <tissue evidence="7">Leaf</tissue>
    </source>
</reference>
<dbReference type="InterPro" id="IPR002182">
    <property type="entry name" value="NB-ARC"/>
</dbReference>
<protein>
    <recommendedName>
        <fullName evidence="9">Disease resistance protein</fullName>
    </recommendedName>
</protein>
<keyword evidence="4" id="KW-0067">ATP-binding</keyword>
<dbReference type="PANTHER" id="PTHR36766:SF30">
    <property type="entry name" value="TIR-NBS TYPE DISEASE RESISTANCE PROTEIN-RELATED"/>
    <property type="match status" value="1"/>
</dbReference>
<evidence type="ECO:0000256" key="1">
    <source>
        <dbReference type="ARBA" id="ARBA00022737"/>
    </source>
</evidence>